<keyword evidence="2" id="KW-1185">Reference proteome</keyword>
<gene>
    <name evidence="1" type="ORF">AJ78_02262</name>
</gene>
<accession>A0A1J9QNC0</accession>
<dbReference type="EMBL" id="LGRN01000059">
    <property type="protein sequence ID" value="OJD17671.1"/>
    <property type="molecule type" value="Genomic_DNA"/>
</dbReference>
<organism evidence="1 2">
    <name type="scientific">Emergomyces pasteurianus Ep9510</name>
    <dbReference type="NCBI Taxonomy" id="1447872"/>
    <lineage>
        <taxon>Eukaryota</taxon>
        <taxon>Fungi</taxon>
        <taxon>Dikarya</taxon>
        <taxon>Ascomycota</taxon>
        <taxon>Pezizomycotina</taxon>
        <taxon>Eurotiomycetes</taxon>
        <taxon>Eurotiomycetidae</taxon>
        <taxon>Onygenales</taxon>
        <taxon>Ajellomycetaceae</taxon>
        <taxon>Emergomyces</taxon>
    </lineage>
</organism>
<sequence>MRDLRLKNNDFHTYLANFRDLKAKLVSLGEKWAESTYHDLFILGLGDWQQEFIRTKLDEFYATKQGLIQNLNLDDLMDQLATRATTATTRSITVTTSRLSTANSNDERSCHYCENTGHLIKFCWFRDPSLVNGDWKERNKERIEALRHKNSRNRDRDKEDLLTNQLGESFYAGVSSDINELLRCQPSYPNNEQV</sequence>
<dbReference type="AlphaFoldDB" id="A0A1J9QNC0"/>
<name>A0A1J9QNC0_9EURO</name>
<dbReference type="OrthoDB" id="4188863at2759"/>
<comment type="caution">
    <text evidence="1">The sequence shown here is derived from an EMBL/GenBank/DDBJ whole genome shotgun (WGS) entry which is preliminary data.</text>
</comment>
<evidence type="ECO:0000313" key="2">
    <source>
        <dbReference type="Proteomes" id="UP000182235"/>
    </source>
</evidence>
<dbReference type="Proteomes" id="UP000182235">
    <property type="component" value="Unassembled WGS sequence"/>
</dbReference>
<dbReference type="STRING" id="1447872.A0A1J9QNC0"/>
<reference evidence="1 2" key="1">
    <citation type="submission" date="2015-07" db="EMBL/GenBank/DDBJ databases">
        <title>Emmonsia species relationships and genome sequence.</title>
        <authorList>
            <consortium name="The Broad Institute Genomics Platform"/>
            <person name="Cuomo C.A."/>
            <person name="Munoz J.F."/>
            <person name="Imamovic A."/>
            <person name="Priest M.E."/>
            <person name="Young S."/>
            <person name="Clay O.K."/>
            <person name="McEwen J.G."/>
        </authorList>
    </citation>
    <scope>NUCLEOTIDE SEQUENCE [LARGE SCALE GENOMIC DNA]</scope>
    <source>
        <strain evidence="1 2">UAMH 9510</strain>
    </source>
</reference>
<evidence type="ECO:0000313" key="1">
    <source>
        <dbReference type="EMBL" id="OJD17671.1"/>
    </source>
</evidence>
<protein>
    <submittedName>
        <fullName evidence="1">Uncharacterized protein</fullName>
    </submittedName>
</protein>
<dbReference type="VEuPathDB" id="FungiDB:AJ78_02262"/>
<proteinExistence type="predicted"/>